<dbReference type="GO" id="GO:0010181">
    <property type="term" value="F:FMN binding"/>
    <property type="evidence" value="ECO:0007669"/>
    <property type="project" value="InterPro"/>
</dbReference>
<dbReference type="InterPro" id="IPR008254">
    <property type="entry name" value="Flavodoxin/NO_synth"/>
</dbReference>
<dbReference type="Pfam" id="PF12682">
    <property type="entry name" value="Flavodoxin_4"/>
    <property type="match status" value="1"/>
</dbReference>
<gene>
    <name evidence="5" type="ORF">AWB65_05637</name>
</gene>
<sequence length="171" mass="19038">MSKARVLVVYFSRTGTTRRVASTLATMLNADLEEIVEPRDRSGAMGYLRSLVDAVRKRPVDISRAEHDVSSYELVVIGTPVWAGSVSAPTRAWLATNLAHLHRVAFFCTLRGRGSESAFAQMGSLAGRQPVARCAITAHETRLGEESRLLEVFSHRLERKLAQLEEMEWLV</sequence>
<evidence type="ECO:0000259" key="4">
    <source>
        <dbReference type="Pfam" id="PF12682"/>
    </source>
</evidence>
<evidence type="ECO:0000313" key="5">
    <source>
        <dbReference type="EMBL" id="SAL61712.1"/>
    </source>
</evidence>
<dbReference type="PANTHER" id="PTHR39201:SF1">
    <property type="entry name" value="FLAVODOXIN-LIKE DOMAIN-CONTAINING PROTEIN"/>
    <property type="match status" value="1"/>
</dbReference>
<dbReference type="PROSITE" id="PS00201">
    <property type="entry name" value="FLAVODOXIN"/>
    <property type="match status" value="1"/>
</dbReference>
<dbReference type="Gene3D" id="3.40.50.360">
    <property type="match status" value="1"/>
</dbReference>
<feature type="domain" description="Flavodoxin-like" evidence="4">
    <location>
        <begin position="6"/>
        <end position="83"/>
    </location>
</feature>
<name>A0A158IYG1_9BURK</name>
<proteinExistence type="predicted"/>
<dbReference type="RefSeq" id="WP_087670295.1">
    <property type="nucleotide sequence ID" value="NZ_FCNW02000049.1"/>
</dbReference>
<organism evidence="5 6">
    <name type="scientific">Caballeronia humi</name>
    <dbReference type="NCBI Taxonomy" id="326474"/>
    <lineage>
        <taxon>Bacteria</taxon>
        <taxon>Pseudomonadati</taxon>
        <taxon>Pseudomonadota</taxon>
        <taxon>Betaproteobacteria</taxon>
        <taxon>Burkholderiales</taxon>
        <taxon>Burkholderiaceae</taxon>
        <taxon>Caballeronia</taxon>
    </lineage>
</organism>
<keyword evidence="3" id="KW-0288">FMN</keyword>
<evidence type="ECO:0000256" key="1">
    <source>
        <dbReference type="ARBA" id="ARBA00001917"/>
    </source>
</evidence>
<keyword evidence="6" id="KW-1185">Reference proteome</keyword>
<evidence type="ECO:0000313" key="6">
    <source>
        <dbReference type="Proteomes" id="UP000054977"/>
    </source>
</evidence>
<dbReference type="InterPro" id="IPR029039">
    <property type="entry name" value="Flavoprotein-like_sf"/>
</dbReference>
<dbReference type="GO" id="GO:0009055">
    <property type="term" value="F:electron transfer activity"/>
    <property type="evidence" value="ECO:0007669"/>
    <property type="project" value="InterPro"/>
</dbReference>
<dbReference type="STRING" id="326474.AWB65_05637"/>
<dbReference type="EMBL" id="FCNW02000049">
    <property type="protein sequence ID" value="SAL61712.1"/>
    <property type="molecule type" value="Genomic_DNA"/>
</dbReference>
<accession>A0A158IYG1</accession>
<dbReference type="Proteomes" id="UP000054977">
    <property type="component" value="Unassembled WGS sequence"/>
</dbReference>
<dbReference type="PANTHER" id="PTHR39201">
    <property type="entry name" value="EXPORTED PROTEIN-RELATED"/>
    <property type="match status" value="1"/>
</dbReference>
<reference evidence="5" key="1">
    <citation type="submission" date="2016-01" db="EMBL/GenBank/DDBJ databases">
        <authorList>
            <person name="Peeters C."/>
        </authorList>
    </citation>
    <scope>NUCLEOTIDE SEQUENCE [LARGE SCALE GENOMIC DNA]</scope>
    <source>
        <strain evidence="5">LMG 22934</strain>
    </source>
</reference>
<keyword evidence="2" id="KW-0285">Flavoprotein</keyword>
<comment type="cofactor">
    <cofactor evidence="1">
        <name>FMN</name>
        <dbReference type="ChEBI" id="CHEBI:58210"/>
    </cofactor>
</comment>
<comment type="caution">
    <text evidence="5">The sequence shown here is derived from an EMBL/GenBank/DDBJ whole genome shotgun (WGS) entry which is preliminary data.</text>
</comment>
<dbReference type="InterPro" id="IPR001226">
    <property type="entry name" value="Flavodoxin_CS"/>
</dbReference>
<evidence type="ECO:0000256" key="3">
    <source>
        <dbReference type="ARBA" id="ARBA00022643"/>
    </source>
</evidence>
<protein>
    <submittedName>
        <fullName evidence="5">Flavodoxin</fullName>
    </submittedName>
</protein>
<dbReference type="OrthoDB" id="9806505at2"/>
<evidence type="ECO:0000256" key="2">
    <source>
        <dbReference type="ARBA" id="ARBA00022630"/>
    </source>
</evidence>
<dbReference type="AlphaFoldDB" id="A0A158IYG1"/>
<dbReference type="SUPFAM" id="SSF52218">
    <property type="entry name" value="Flavoproteins"/>
    <property type="match status" value="1"/>
</dbReference>